<evidence type="ECO:0000256" key="5">
    <source>
        <dbReference type="ARBA" id="ARBA00023034"/>
    </source>
</evidence>
<dbReference type="GO" id="GO:0019905">
    <property type="term" value="F:syntaxin binding"/>
    <property type="evidence" value="ECO:0007669"/>
    <property type="project" value="TreeGrafter"/>
</dbReference>
<dbReference type="EMBL" id="CP144525">
    <property type="protein sequence ID" value="WWC71486.1"/>
    <property type="molecule type" value="Genomic_DNA"/>
</dbReference>
<keyword evidence="4" id="KW-0653">Protein transport</keyword>
<sequence>MSTDVPNDDAEDQPLETPGAGPSRLPTKEQVIHNDIDEEELERLSFLKKQADYVQLEQSVNSSDELLSSLASYLSTFQNDLSAVSGQISDLQSRSAEIESQLKGRKTIIPPLNALISDITLPPSLVLTLRDTLPTQNPELWLNAIIELDSKISLISNRSTKVKGVKELIPIIEGLKIKALIVLPSFLLSLIKPLKSSSKGLSTNLAILQNNLLLKYQPFYEFLYKHNGKIAKTVERGYVNAARSYYETGFRRYARSLSLINSRNIEKSELIGTLSTSSDSSTIIGNGNSNGKGQWNDDDDNAEKLKFKDLDIEDEDGSVVLGYMSDDKDFRSPVEALFRSLSLVLLDNASSEFTFIVRFFAKSISSNSIKPITQSIKSPIETPIDSPNPSFVDLLSEADKSTTPITITSNKRKGVNEINENLKESEKIWHEIFDSSLEYTTNFFNSILNPPITTLSITNTSGINNQSIPSIISLLIIIRLNDNLLNVSNNRGCLPLIGYLNGWKLKIWPIFKKEIENNILSLKNLADNLENKNIFSINFIKNNFNNNLKDNQLKIIFKKYGKLFSQIVSLSIEAEEVMIFSSMIRLRNELIRILLIQSSKIKQPNEKYSFLSSIYEIIIHELISGPSSNTHPKLQSELSFFKTREEEARRKISA</sequence>
<comment type="similarity">
    <text evidence="2">Belongs to the VPS52 family.</text>
</comment>
<dbReference type="PANTHER" id="PTHR14190">
    <property type="entry name" value="SUPPRESSOR OF ACTIN MUTATIONS 2/VACUOLAR PROTEIN SORTING 52"/>
    <property type="match status" value="1"/>
</dbReference>
<keyword evidence="3" id="KW-0813">Transport</keyword>
<reference evidence="9" key="3">
    <citation type="submission" date="2016-07" db="EMBL/GenBank/DDBJ databases">
        <title>Evolution of pathogenesis and genome organization in the Tremellales.</title>
        <authorList>
            <person name="Cuomo C."/>
            <person name="Litvintseva A."/>
            <person name="Heitman J."/>
            <person name="Chen Y."/>
            <person name="Sun S."/>
            <person name="Springer D."/>
            <person name="Dromer F."/>
            <person name="Young S."/>
            <person name="Zeng Q."/>
            <person name="Chapman S."/>
            <person name="Gujja S."/>
            <person name="Saif S."/>
            <person name="Birren B."/>
        </authorList>
    </citation>
    <scope>NUCLEOTIDE SEQUENCE</scope>
    <source>
        <strain evidence="9">CBS 10737</strain>
    </source>
</reference>
<comment type="subcellular location">
    <subcellularLocation>
        <location evidence="1">Golgi apparatus</location>
        <location evidence="1">trans-Golgi network</location>
    </subcellularLocation>
</comment>
<feature type="domain" description="Vps52 C-terminal" evidence="8">
    <location>
        <begin position="248"/>
        <end position="362"/>
    </location>
</feature>
<feature type="domain" description="Vps52 coiled-coil" evidence="7">
    <location>
        <begin position="53"/>
        <end position="223"/>
    </location>
</feature>
<evidence type="ECO:0000259" key="7">
    <source>
        <dbReference type="Pfam" id="PF04129"/>
    </source>
</evidence>
<protein>
    <recommendedName>
        <fullName evidence="12">Vacuolar protein sorting-associated protein 52</fullName>
    </recommendedName>
</protein>
<dbReference type="STRING" id="1296096.A0A1B9I479"/>
<dbReference type="GO" id="GO:0006896">
    <property type="term" value="P:Golgi to vacuole transport"/>
    <property type="evidence" value="ECO:0007669"/>
    <property type="project" value="TreeGrafter"/>
</dbReference>
<dbReference type="GO" id="GO:0042147">
    <property type="term" value="P:retrograde transport, endosome to Golgi"/>
    <property type="evidence" value="ECO:0007669"/>
    <property type="project" value="TreeGrafter"/>
</dbReference>
<organism evidence="9">
    <name type="scientific">Kwoniella pini CBS 10737</name>
    <dbReference type="NCBI Taxonomy" id="1296096"/>
    <lineage>
        <taxon>Eukaryota</taxon>
        <taxon>Fungi</taxon>
        <taxon>Dikarya</taxon>
        <taxon>Basidiomycota</taxon>
        <taxon>Agaricomycotina</taxon>
        <taxon>Tremellomycetes</taxon>
        <taxon>Tremellales</taxon>
        <taxon>Cryptococcaceae</taxon>
        <taxon>Kwoniella</taxon>
    </lineage>
</organism>
<feature type="domain" description="Vps52 C-terminal" evidence="8">
    <location>
        <begin position="432"/>
        <end position="623"/>
    </location>
</feature>
<evidence type="ECO:0000256" key="3">
    <source>
        <dbReference type="ARBA" id="ARBA00022448"/>
    </source>
</evidence>
<dbReference type="GO" id="GO:0015031">
    <property type="term" value="P:protein transport"/>
    <property type="evidence" value="ECO:0007669"/>
    <property type="project" value="UniProtKB-KW"/>
</dbReference>
<dbReference type="OrthoDB" id="19482at2759"/>
<dbReference type="Proteomes" id="UP000094020">
    <property type="component" value="Chromosome 7"/>
</dbReference>
<dbReference type="EMBL" id="KI894010">
    <property type="protein sequence ID" value="OCF50331.1"/>
    <property type="molecule type" value="Genomic_DNA"/>
</dbReference>
<dbReference type="PANTHER" id="PTHR14190:SF7">
    <property type="entry name" value="VACUOLAR PROTEIN SORTING-ASSOCIATED PROTEIN 52 HOMOLOG"/>
    <property type="match status" value="1"/>
</dbReference>
<dbReference type="GO" id="GO:0032456">
    <property type="term" value="P:endocytic recycling"/>
    <property type="evidence" value="ECO:0007669"/>
    <property type="project" value="TreeGrafter"/>
</dbReference>
<evidence type="ECO:0000313" key="10">
    <source>
        <dbReference type="EMBL" id="WWC71486.1"/>
    </source>
</evidence>
<dbReference type="Pfam" id="PF20655">
    <property type="entry name" value="Vps52_C"/>
    <property type="match status" value="2"/>
</dbReference>
<evidence type="ECO:0000256" key="4">
    <source>
        <dbReference type="ARBA" id="ARBA00022927"/>
    </source>
</evidence>
<feature type="region of interest" description="Disordered" evidence="6">
    <location>
        <begin position="1"/>
        <end position="29"/>
    </location>
</feature>
<evidence type="ECO:0000256" key="1">
    <source>
        <dbReference type="ARBA" id="ARBA00004601"/>
    </source>
</evidence>
<dbReference type="InterPro" id="IPR048319">
    <property type="entry name" value="Vps52_CC"/>
</dbReference>
<dbReference type="Pfam" id="PF04129">
    <property type="entry name" value="Vps52_CC"/>
    <property type="match status" value="1"/>
</dbReference>
<dbReference type="GeneID" id="30172019"/>
<evidence type="ECO:0000256" key="2">
    <source>
        <dbReference type="ARBA" id="ARBA00008180"/>
    </source>
</evidence>
<accession>A0A1B9I479</accession>
<gene>
    <name evidence="9" type="ORF">I206_03650</name>
    <name evidence="10" type="ORF">I206_105444</name>
</gene>
<evidence type="ECO:0000313" key="11">
    <source>
        <dbReference type="Proteomes" id="UP000094020"/>
    </source>
</evidence>
<dbReference type="RefSeq" id="XP_019011550.1">
    <property type="nucleotide sequence ID" value="XM_019155396.1"/>
</dbReference>
<dbReference type="InterPro" id="IPR007258">
    <property type="entry name" value="Vps52"/>
</dbReference>
<evidence type="ECO:0008006" key="12">
    <source>
        <dbReference type="Google" id="ProtNLM"/>
    </source>
</evidence>
<evidence type="ECO:0000313" key="9">
    <source>
        <dbReference type="EMBL" id="OCF50331.1"/>
    </source>
</evidence>
<name>A0A1B9I479_9TREE</name>
<evidence type="ECO:0000259" key="8">
    <source>
        <dbReference type="Pfam" id="PF20655"/>
    </source>
</evidence>
<dbReference type="KEGG" id="kpin:30172019"/>
<dbReference type="InterPro" id="IPR048361">
    <property type="entry name" value="Vps52_C"/>
</dbReference>
<reference evidence="9" key="1">
    <citation type="submission" date="2013-07" db="EMBL/GenBank/DDBJ databases">
        <title>The Genome Sequence of Cryptococcus pinus CBS10737.</title>
        <authorList>
            <consortium name="The Broad Institute Genome Sequencing Platform"/>
            <person name="Cuomo C."/>
            <person name="Litvintseva A."/>
            <person name="Chen Y."/>
            <person name="Heitman J."/>
            <person name="Sun S."/>
            <person name="Springer D."/>
            <person name="Dromer F."/>
            <person name="Young S.K."/>
            <person name="Zeng Q."/>
            <person name="Gargeya S."/>
            <person name="Fitzgerald M."/>
            <person name="Abouelleil A."/>
            <person name="Alvarado L."/>
            <person name="Berlin A.M."/>
            <person name="Chapman S.B."/>
            <person name="Dewar J."/>
            <person name="Goldberg J."/>
            <person name="Griggs A."/>
            <person name="Gujja S."/>
            <person name="Hansen M."/>
            <person name="Howarth C."/>
            <person name="Imamovic A."/>
            <person name="Larimer J."/>
            <person name="McCowan C."/>
            <person name="Murphy C."/>
            <person name="Pearson M."/>
            <person name="Priest M."/>
            <person name="Roberts A."/>
            <person name="Saif S."/>
            <person name="Shea T."/>
            <person name="Sykes S."/>
            <person name="Wortman J."/>
            <person name="Nusbaum C."/>
            <person name="Birren B."/>
        </authorList>
    </citation>
    <scope>NUCLEOTIDE SEQUENCE [LARGE SCALE GENOMIC DNA]</scope>
    <source>
        <strain evidence="9">CBS 10737</strain>
    </source>
</reference>
<keyword evidence="5" id="KW-0333">Golgi apparatus</keyword>
<dbReference type="GO" id="GO:0000938">
    <property type="term" value="C:GARP complex"/>
    <property type="evidence" value="ECO:0007669"/>
    <property type="project" value="TreeGrafter"/>
</dbReference>
<evidence type="ECO:0000256" key="6">
    <source>
        <dbReference type="SAM" id="MobiDB-lite"/>
    </source>
</evidence>
<keyword evidence="11" id="KW-1185">Reference proteome</keyword>
<reference evidence="10" key="4">
    <citation type="submission" date="2024-02" db="EMBL/GenBank/DDBJ databases">
        <title>Comparative genomics of Cryptococcus and Kwoniella reveals pathogenesis evolution and contrasting modes of karyotype evolution via chromosome fusion or intercentromeric recombination.</title>
        <authorList>
            <person name="Coelho M.A."/>
            <person name="David-Palma M."/>
            <person name="Shea T."/>
            <person name="Bowers K."/>
            <person name="McGinley-Smith S."/>
            <person name="Mohammad A.W."/>
            <person name="Gnirke A."/>
            <person name="Yurkov A.M."/>
            <person name="Nowrousian M."/>
            <person name="Sun S."/>
            <person name="Cuomo C.A."/>
            <person name="Heitman J."/>
        </authorList>
    </citation>
    <scope>NUCLEOTIDE SEQUENCE</scope>
    <source>
        <strain evidence="10">CBS 10737</strain>
    </source>
</reference>
<dbReference type="AlphaFoldDB" id="A0A1B9I479"/>
<dbReference type="GO" id="GO:0005829">
    <property type="term" value="C:cytosol"/>
    <property type="evidence" value="ECO:0007669"/>
    <property type="project" value="GOC"/>
</dbReference>
<feature type="compositionally biased region" description="Acidic residues" evidence="6">
    <location>
        <begin position="1"/>
        <end position="14"/>
    </location>
</feature>
<proteinExistence type="inferred from homology"/>
<reference evidence="10" key="2">
    <citation type="submission" date="2013-07" db="EMBL/GenBank/DDBJ databases">
        <authorList>
            <consortium name="The Broad Institute Genome Sequencing Platform"/>
            <person name="Cuomo C."/>
            <person name="Litvintseva A."/>
            <person name="Chen Y."/>
            <person name="Heitman J."/>
            <person name="Sun S."/>
            <person name="Springer D."/>
            <person name="Dromer F."/>
            <person name="Young S.K."/>
            <person name="Zeng Q."/>
            <person name="Gargeya S."/>
            <person name="Fitzgerald M."/>
            <person name="Abouelleil A."/>
            <person name="Alvarado L."/>
            <person name="Berlin A.M."/>
            <person name="Chapman S.B."/>
            <person name="Dewar J."/>
            <person name="Goldberg J."/>
            <person name="Griggs A."/>
            <person name="Gujja S."/>
            <person name="Hansen M."/>
            <person name="Howarth C."/>
            <person name="Imamovic A."/>
            <person name="Larimer J."/>
            <person name="McCowan C."/>
            <person name="Murphy C."/>
            <person name="Pearson M."/>
            <person name="Priest M."/>
            <person name="Roberts A."/>
            <person name="Saif S."/>
            <person name="Shea T."/>
            <person name="Sykes S."/>
            <person name="Wortman J."/>
            <person name="Nusbaum C."/>
            <person name="Birren B."/>
        </authorList>
    </citation>
    <scope>NUCLEOTIDE SEQUENCE</scope>
    <source>
        <strain evidence="10">CBS 10737</strain>
    </source>
</reference>